<dbReference type="Pfam" id="PF00107">
    <property type="entry name" value="ADH_zinc_N"/>
    <property type="match status" value="1"/>
</dbReference>
<dbReference type="PANTHER" id="PTHR43677:SF4">
    <property type="entry name" value="QUINONE OXIDOREDUCTASE-LIKE PROTEIN 2"/>
    <property type="match status" value="1"/>
</dbReference>
<dbReference type="EC" id="1.-.-.-" evidence="2"/>
<keyword evidence="3" id="KW-1185">Reference proteome</keyword>
<protein>
    <submittedName>
        <fullName evidence="2">NADPH:quinone oxidoreductase family protein</fullName>
        <ecNumber evidence="2">1.-.-.-</ecNumber>
    </submittedName>
</protein>
<proteinExistence type="predicted"/>
<dbReference type="InterPro" id="IPR020843">
    <property type="entry name" value="ER"/>
</dbReference>
<dbReference type="InterPro" id="IPR002364">
    <property type="entry name" value="Quin_OxRdtase/zeta-crystal_CS"/>
</dbReference>
<keyword evidence="2" id="KW-0560">Oxidoreductase</keyword>
<organism evidence="2 3">
    <name type="scientific">Angustibacter luteus</name>
    <dbReference type="NCBI Taxonomy" id="658456"/>
    <lineage>
        <taxon>Bacteria</taxon>
        <taxon>Bacillati</taxon>
        <taxon>Actinomycetota</taxon>
        <taxon>Actinomycetes</taxon>
        <taxon>Kineosporiales</taxon>
        <taxon>Kineosporiaceae</taxon>
    </lineage>
</organism>
<dbReference type="Proteomes" id="UP001596189">
    <property type="component" value="Unassembled WGS sequence"/>
</dbReference>
<dbReference type="PROSITE" id="PS01162">
    <property type="entry name" value="QOR_ZETA_CRYSTAL"/>
    <property type="match status" value="1"/>
</dbReference>
<dbReference type="InterPro" id="IPR013154">
    <property type="entry name" value="ADH-like_N"/>
</dbReference>
<evidence type="ECO:0000313" key="2">
    <source>
        <dbReference type="EMBL" id="MFC6009192.1"/>
    </source>
</evidence>
<dbReference type="RefSeq" id="WP_345717946.1">
    <property type="nucleotide sequence ID" value="NZ_BAABFP010000007.1"/>
</dbReference>
<feature type="domain" description="Enoyl reductase (ER)" evidence="1">
    <location>
        <begin position="11"/>
        <end position="329"/>
    </location>
</feature>
<gene>
    <name evidence="2" type="ORF">ACFQDO_18835</name>
</gene>
<dbReference type="InterPro" id="IPR011032">
    <property type="entry name" value="GroES-like_sf"/>
</dbReference>
<dbReference type="GO" id="GO:0016491">
    <property type="term" value="F:oxidoreductase activity"/>
    <property type="evidence" value="ECO:0007669"/>
    <property type="project" value="UniProtKB-KW"/>
</dbReference>
<dbReference type="InterPro" id="IPR013149">
    <property type="entry name" value="ADH-like_C"/>
</dbReference>
<dbReference type="SUPFAM" id="SSF50129">
    <property type="entry name" value="GroES-like"/>
    <property type="match status" value="1"/>
</dbReference>
<evidence type="ECO:0000259" key="1">
    <source>
        <dbReference type="SMART" id="SM00829"/>
    </source>
</evidence>
<dbReference type="SMART" id="SM00829">
    <property type="entry name" value="PKS_ER"/>
    <property type="match status" value="1"/>
</dbReference>
<reference evidence="3" key="1">
    <citation type="journal article" date="2019" name="Int. J. Syst. Evol. Microbiol.">
        <title>The Global Catalogue of Microorganisms (GCM) 10K type strain sequencing project: providing services to taxonomists for standard genome sequencing and annotation.</title>
        <authorList>
            <consortium name="The Broad Institute Genomics Platform"/>
            <consortium name="The Broad Institute Genome Sequencing Center for Infectious Disease"/>
            <person name="Wu L."/>
            <person name="Ma J."/>
        </authorList>
    </citation>
    <scope>NUCLEOTIDE SEQUENCE [LARGE SCALE GENOMIC DNA]</scope>
    <source>
        <strain evidence="3">KACC 14249</strain>
    </source>
</reference>
<dbReference type="SUPFAM" id="SSF51735">
    <property type="entry name" value="NAD(P)-binding Rossmann-fold domains"/>
    <property type="match status" value="1"/>
</dbReference>
<dbReference type="Pfam" id="PF08240">
    <property type="entry name" value="ADH_N"/>
    <property type="match status" value="1"/>
</dbReference>
<dbReference type="CDD" id="cd08241">
    <property type="entry name" value="QOR1"/>
    <property type="match status" value="1"/>
</dbReference>
<dbReference type="InterPro" id="IPR051397">
    <property type="entry name" value="Zn-ADH-like_protein"/>
</dbReference>
<comment type="caution">
    <text evidence="2">The sequence shown here is derived from an EMBL/GenBank/DDBJ whole genome shotgun (WGS) entry which is preliminary data.</text>
</comment>
<dbReference type="PANTHER" id="PTHR43677">
    <property type="entry name" value="SHORT-CHAIN DEHYDROGENASE/REDUCTASE"/>
    <property type="match status" value="1"/>
</dbReference>
<name>A0ABW1JJX1_9ACTN</name>
<evidence type="ECO:0000313" key="3">
    <source>
        <dbReference type="Proteomes" id="UP001596189"/>
    </source>
</evidence>
<dbReference type="Gene3D" id="3.90.180.10">
    <property type="entry name" value="Medium-chain alcohol dehydrogenases, catalytic domain"/>
    <property type="match status" value="1"/>
</dbReference>
<accession>A0ABW1JJX1</accession>
<dbReference type="InterPro" id="IPR036291">
    <property type="entry name" value="NAD(P)-bd_dom_sf"/>
</dbReference>
<sequence length="332" mass="33576">MQAWQVVQHGAPADALERREVPVPAIGPGEVLVEVAACALNYPDTMLAAGTYQLRPELPFTPGIELCGTVAAVGEGVETLAVGDRVLGTPNLPHGALADYAVMSAVTAFPAPEALDDAQAAALYVGYQTGWFGLHRRAGLLAGETLLVHAAAGGVGSAAVQLGKAAGARVVAVVGGAEKAEVAWELGADEVVDRHAAGDLAGLVGALKAACGPGGADVVYDPVGGDAFAASTKVVAFEGRIVVVGFTSGTVPQAALNHALVKNYGVLGLHWGLYVQHDPGAVRHAQQQVNDLVAAGLVQPLVSERIAAAAVPDALARLAAGRTTGRVVVVRD</sequence>
<dbReference type="Gene3D" id="3.40.50.720">
    <property type="entry name" value="NAD(P)-binding Rossmann-like Domain"/>
    <property type="match status" value="1"/>
</dbReference>
<dbReference type="EMBL" id="JBHSRD010000008">
    <property type="protein sequence ID" value="MFC6009192.1"/>
    <property type="molecule type" value="Genomic_DNA"/>
</dbReference>